<gene>
    <name evidence="7" type="ORF">PACLA_8A089201</name>
</gene>
<reference evidence="7" key="1">
    <citation type="submission" date="2020-04" db="EMBL/GenBank/DDBJ databases">
        <authorList>
            <person name="Alioto T."/>
            <person name="Alioto T."/>
            <person name="Gomez Garrido J."/>
        </authorList>
    </citation>
    <scope>NUCLEOTIDE SEQUENCE</scope>
    <source>
        <strain evidence="7">A484AB</strain>
    </source>
</reference>
<feature type="compositionally biased region" description="Basic and acidic residues" evidence="6">
    <location>
        <begin position="2691"/>
        <end position="2700"/>
    </location>
</feature>
<feature type="region of interest" description="Disordered" evidence="6">
    <location>
        <begin position="3628"/>
        <end position="3718"/>
    </location>
</feature>
<dbReference type="InterPro" id="IPR041677">
    <property type="entry name" value="DNA2/NAM7_AAA_11"/>
</dbReference>
<dbReference type="InterPro" id="IPR003593">
    <property type="entry name" value="AAA+_ATPase"/>
</dbReference>
<dbReference type="OrthoDB" id="2285229at2759"/>
<feature type="region of interest" description="Disordered" evidence="6">
    <location>
        <begin position="3947"/>
        <end position="4004"/>
    </location>
</feature>
<dbReference type="FunFam" id="3.40.50.300:FF:001803">
    <property type="entry name" value="Helicase with zinc finger 2"/>
    <property type="match status" value="2"/>
</dbReference>
<feature type="region of interest" description="Disordered" evidence="6">
    <location>
        <begin position="2924"/>
        <end position="2957"/>
    </location>
</feature>
<feature type="compositionally biased region" description="Polar residues" evidence="6">
    <location>
        <begin position="6406"/>
        <end position="6426"/>
    </location>
</feature>
<dbReference type="Pfam" id="PF13087">
    <property type="entry name" value="AAA_12"/>
    <property type="match status" value="4"/>
</dbReference>
<feature type="compositionally biased region" description="Low complexity" evidence="6">
    <location>
        <begin position="2943"/>
        <end position="2954"/>
    </location>
</feature>
<feature type="compositionally biased region" description="Low complexity" evidence="6">
    <location>
        <begin position="5883"/>
        <end position="5896"/>
    </location>
</feature>
<dbReference type="InterPro" id="IPR027417">
    <property type="entry name" value="P-loop_NTPase"/>
</dbReference>
<dbReference type="InterPro" id="IPR001900">
    <property type="entry name" value="RNase_II/R"/>
</dbReference>
<dbReference type="PROSITE" id="PS00028">
    <property type="entry name" value="ZINC_FINGER_C2H2_1"/>
    <property type="match status" value="1"/>
</dbReference>
<name>A0A6S7FG00_PARCT</name>
<feature type="region of interest" description="Disordered" evidence="6">
    <location>
        <begin position="2691"/>
        <end position="2740"/>
    </location>
</feature>
<feature type="compositionally biased region" description="Low complexity" evidence="6">
    <location>
        <begin position="5027"/>
        <end position="5039"/>
    </location>
</feature>
<feature type="region of interest" description="Disordered" evidence="6">
    <location>
        <begin position="5856"/>
        <end position="5897"/>
    </location>
</feature>
<dbReference type="GO" id="GO:0004540">
    <property type="term" value="F:RNA nuclease activity"/>
    <property type="evidence" value="ECO:0007669"/>
    <property type="project" value="InterPro"/>
</dbReference>
<dbReference type="PROSITE" id="PS50103">
    <property type="entry name" value="ZF_C3H1"/>
    <property type="match status" value="4"/>
</dbReference>
<keyword evidence="2" id="KW-0547">Nucleotide-binding</keyword>
<keyword evidence="5" id="KW-0067">ATP-binding</keyword>
<evidence type="ECO:0000256" key="1">
    <source>
        <dbReference type="ARBA" id="ARBA00007913"/>
    </source>
</evidence>
<evidence type="ECO:0000313" key="8">
    <source>
        <dbReference type="Proteomes" id="UP001152795"/>
    </source>
</evidence>
<evidence type="ECO:0000256" key="5">
    <source>
        <dbReference type="ARBA" id="ARBA00022840"/>
    </source>
</evidence>
<feature type="region of interest" description="Disordered" evidence="6">
    <location>
        <begin position="3553"/>
        <end position="3613"/>
    </location>
</feature>
<protein>
    <submittedName>
        <fullName evidence="7">Helicase with zinc finger domain 2-like</fullName>
    </submittedName>
</protein>
<feature type="region of interest" description="Disordered" evidence="6">
    <location>
        <begin position="1640"/>
        <end position="1723"/>
    </location>
</feature>
<feature type="compositionally biased region" description="Basic and acidic residues" evidence="6">
    <location>
        <begin position="3843"/>
        <end position="3853"/>
    </location>
</feature>
<dbReference type="FunFam" id="3.40.50.300:FF:001313">
    <property type="entry name" value="Helicase with zinc finger domain 2"/>
    <property type="match status" value="1"/>
</dbReference>
<evidence type="ECO:0000256" key="2">
    <source>
        <dbReference type="ARBA" id="ARBA00022741"/>
    </source>
</evidence>
<dbReference type="Pfam" id="PF00773">
    <property type="entry name" value="RNB"/>
    <property type="match status" value="3"/>
</dbReference>
<evidence type="ECO:0000256" key="4">
    <source>
        <dbReference type="ARBA" id="ARBA00022806"/>
    </source>
</evidence>
<dbReference type="CDD" id="cd06503">
    <property type="entry name" value="ATP-synt_Fo_b"/>
    <property type="match status" value="1"/>
</dbReference>
<keyword evidence="8" id="KW-1185">Reference proteome</keyword>
<dbReference type="PANTHER" id="PTHR43788">
    <property type="entry name" value="DNA2/NAM7 HELICASE FAMILY MEMBER"/>
    <property type="match status" value="1"/>
</dbReference>
<dbReference type="GO" id="GO:0005524">
    <property type="term" value="F:ATP binding"/>
    <property type="evidence" value="ECO:0007669"/>
    <property type="project" value="UniProtKB-KW"/>
</dbReference>
<sequence>MAVTVARTQVVEMSFQSLINHYVHGIIRRSQGLNMSGIEMFHFIACRNQIMHGLETQQWLDMGLDIRVINVLMQTGDEFLTNGNAESALHFFRETSYLFPGSAVCCIREAQCHLVLDCFDHAKKACRKAIYLSDEYEFDELLSVIEIFTECGRLQQAYGLYLTLMERFPHHYCFVGKVKELEILLRNKEEEEKKNRGEERKTASMMPGGITGMTGKNVGQTSNEKLNEACGGIEQSSPTNITKNAKVVKTSRQLKRERIARDEEIQQEIKKAKTEQEEMLRKQAEVEARKRKEREIKEEMLRKQAEVEARKRKEREMKEEKLRKQAEVEARKRNEREEKEEMLRKQEEMEARKRKEREEDEKRLEKLKNDEIKKQQEKINEDVRKKSSKSSCGVQVMNTQATRFMNSSSTNVALPKKDKISLNDMPTDFDHILSSGSQLRRVCTTCNTTRAFSLQRCNSCKSRLLIWYRKVNTTNWINPRKPSNGIFRGRYVQCKDFRRGKVCVKTPCNFAHGQDEVEFWELCRLKGATQKAQPMQTYRSRNGGLKEHNEGVSSLQKSSSCITLNALDFGTGLRSRTASLSSLRSLQSSSNRFDVLSTEDTMLDEFDSDSEYSSYLSQDGFRESSQVSAGRSTSPLYHYVDIDASPIGDVLPQNPVSIVSTTPVEADQSGDGWMVEGKQKKPQRIVSVKEFKRRKNRKKKEASLDQQINAKSATKFRPPPDGVHMSRYKLCHRFEKGRCFFGNRCTFAHGREECSYWIALYQRQTQLQKKRLLTESFSEMVRRRIRHEGEHHVLKENLLGVTVNCNSPWQVKLDGPQEYMWIFDVRIQRKYQLLLSQVAFLLETHLDKFKFLRSATQNCSSNTESVQLLGKDFVDDLAKQESVVQFCIQFSSSVFGDFEQKLVFDFGHGSVLALPLYVSVVSQDICSSKEDFSTRTTYCSILEWSVEKMELVLCEDLIGMDSSGLCEQYSIPNVLPDPAESVEFTRETYCKLWHDILFLEEEHIQAEVARYDIHDGAMKVINSFQSADETIFALPGELFGEIYLSDYLVMDEVAGHLINRSVMSVILRPKVDHFQSNRVYECSIKLKTSQLVIIKLNEVLCEDYVFVKDQEIYIDLKFRYNRFLMCAMHQAIDMCKEKTKVLLPDVNNVSYTDKKSIHDWFMDKKPNANQHEAIAMILDPRPTPPILVIGPFGTGKTFTLSLACVSILSQSERNKVLICTHTNSAADIHLAHLDAKITTKPSLNIRPLRINQLHGKVQSIPEKLRKYCLIEETTYVIKRATSNEIRDHNVIITTLATARMLWKFYRDGRLRFTHILIDEAAQALEPECVSPLVMADGNTKIVLAGDHMQVFMTCFNANSKSWIRGASRFSQLGPSDCVHKLMDGSAILLTENYRCHADILKFPSDCFYGGELVARGDQSTRELLPVLSFYTAQGVDQQVEGSLEYFNDAEVAEVVKRVEELVYLSKDWSKNIGVLTPYRDQRPEEAPRSTQKKVRRIREGLRKKGLGYVDVDKVENVQGKEFKVLFISTVRTMQTCSWIEGRNSDHSELDFGFLSDPRFLNTAVTRAQSLLAVVGDPFSLCSVGECSNLWKDYLQRCDANKGLYGCTLKTVMDFCLCSQALDPSAHEFAPNKNETLISTSSKETEVYDTREENAIGSNSQNTQFVSRSVVDGHGGVGGTMADSGGDLAVDNNETSHDENAPGKEDNKDEDGSETNQSATDNFFRRDGIENFDKIIEELIKACHKTKEKNESRQQNATVEDFPPLNDVSGSTKTSAPHWRNISNLTFSAGLKDGQIELGFHVKESERLFRLTGGKLSFKENGDNQSCHDIKAFPQEELLKLVKENPTDFIKCTFRVGTSGQQQRYYGQLPTPDSPDIDIPGRVQGVYEDDVIVLELQPRVWMQNEGGQEEMLIFGYIKGILRRLIEPKERQFVCTVDRANLGLMVPINKSLPKIVYLTKTNENNIPIYSMKDGQDTQVRILNKKHYAEALAGERVFVVKYSQWRNNCPYPLGLAIRDIPHGRDFKTGMEILYAEHNVKREFDKKLRASVKKEFNENWQIPASEKGRPVYRDNVFTIDPPESLDLDDAISIQSLSNGNYDLHIHIADVSYFVLPNTPLDEEAWLRGTSYYPPKPHETVPMLPRELSQNCCSLLRGKDRLALTLSVEVTPDGTFDGDARIERSVICSSSRLTYLEAQKFIDETTQKFIDETSQTEVPINEEGRQIPVEEAIGVAHRIAQGHRRLRLGVERSLYERKREDCDDRDDDDNEREAHQMIEEIMIMANHLVAKYLLEKFPNCTPLRVQPPPKARRVVEWRQRFQKFLNFALGMERLGDTQIAQDETVELKVPCKTWSMIMSEVEQDSNFQELVKVVCDLDLFPQLALANVHQQQLQQRGRYICSGETFEGIPFPWPRHEKETPADQQNIDTDVSSNVPAENVSLSENHEASSCSYVNEGAQFSANVPNDHNLKNILHGHWSLCLDAYCHFTSPIRRYIDIIVHRLVVASIDDRPSTMDSDDITTLCDRCTFFARNSGRFDKDAKKLRLAVNLQSSLTFVSAFIDKVTSDELKLFFGTGEFEFLPGESVCVARLGPDNDPEEVDDHIKLRWTFRFLRLDKHGRAQPRLDISDDDKSQDLAKKLERQLESNLGISLNRNKNENVASDDDFDYTVSSEQWNRVLEAVKNQNEDELKSRLQEIDDNIRKQENPNSSTKTTLRKRMQNDPGLSSSAAYQHPNVGKPEPSEKETDEFFEVTRSFKPYDRVKVQICCQMSQGVLSPTIQLFKLTDQIHACIEHRSFPIICFAKTSHTRLTNTVFYDITEYVKLWKPVLMMEIVTSAVRDDDVIILSNLLVSLVRDSKDGNSLVTMEFNLSNAYVRDHDLDPLDLNLMCVRVRVPDGSGKDTGYWVGHFRISEELRKKEDARKILEEAENDAKKHQDARLNPTPLPDANINNRKANNKPNAKKDQYRSVLARLIYSSTPVPESLITQRCCYVTVELIFLSIPNRRCHGALVNTVTASELVQDICTGNVSTDVHVGGKIPIELSLSNVHSTLQTFYPLNKYQQHAVQEALSKSFTLIQGPPGTGKTVTGVHIAYWFAQLNQKRIPTVEKEGEACNGSMVFYCGPSNKSVDVVARYLVKIPGLKILRIYGQGVEQKLFPVPDKVTLFRSKHVPAQLAADEELKDVSLHHVIRSKECPLAEELKNYDKDFKKYLKDDCNAPREMITDFNKLKSKAEKWAITQRGVNVILLTCTTAYSSRIRKPCKGFVCQCIIDECGMCIEAETLCAMMGSKAKQVVLIGDHKQLQPVVQCKKAKRLGLGISMFERFSDQAQMLKIQYRMHEELCEFPSKFFYDGKLQTAREVLNRAPDNVKWPNGDRYPFVFHHVEGDEESLIVTTDQGNQNSKKNQKEIEKVVHIARSLTDQGIKGDNIVILSPYRAQCFEITEKLKQHNLNNISVMSVVAAQGSEKNYVILSLVRSLPERQIEMKPSGSWLSENLGFITDSHLINVALTRAKRGLCIVGNANLIRLKNTRKKFLDNLKIFFQFKKPTMKNYCVVNNNASKGPSGIKTTTSKNIGQTSNEKLGEASGGTDPSETVDIGQNAASAKVVKTSKQLKREQMAREKEIQREIEKARKEQEEKRKKQEEVEARKRKEREEEEEKLRKQEEMEARERKEREEHEKKLEKQKDDEIKKQQGGTNKRVGKKSPKTSNGNKAMDTHATRSKNSYTVLPKKLSLNDMPTTYDQILSSGSQLRRVCSTCNTPRAFSYNQRNCHSCRSELVVWYKRVNTTSWVRPRMPPNQNIAGRYVQCKHFLQGKHCVKTPCKFAHGEDELEIWELCRVKKTRQQAPHSRNEGFKERKTNVSSLQNSRSCMTLNGHDSGTGRRSRTESFSSLHSQSSSNTFDMLSTGDTILDNFDSDSEYSSYFSQDGFDELSQDSAGRSTSSLSLNVDMDASAPKAEAQATPVEPDQSDDGWIEVGRRKKPQRIVSEELNRENRGKNKKKKKKATSSITKTSSQDFDTTVLLVKEQEKLRCEFCKITFSSMLQLEYHYSDPQHRFNVTKKIQQLNAKSDTKFRPPPDGVYMGRYRSCRRFEQGYCYFGNKCTFAHGDEECTYWKASYQLQAQRLAQFQEKRLLTESFSEIIYRRIKVEGEHHVLKENLPGVTVNCSSPLRVNLDGPQKDGPQNHKWIFDVRIQTKYRVLLRQVTFLLETHLDKFKFIRNPTENCSSNMQSIQLLEEDFVENSAKQESAVQFCVQFSSHVFGDFQQKLVFDFGLGSVLARSLYVSVISKDICSSREDSSTRTTYCRILEWSVEKMELILCKDLIGLDLDGLCEQYSIPNDLPAYPAESVEFTRETYCKLWHDILFIEEQHIQMEVARYDIHDGAMKIVNSFKQSVDVTVFARPGELFGEIYLSDYLVMDEVAGHLIDRSVMSVILRPKMDHFQSDRVYECSTKLKTSELVIIKLNEVLCKDYVFVIGQEIYIDVKFRYNRLPLCEMHEAIDMCKEKTKVLLPNVKNVSYTNKKSIHDWFMDRKPNTNQHEAIAMILDPSPTPPILVIGPFGTGKTFTLSLACVSIISQSERNKVLICTHSNSAADIHLQHLDEKIAKKSKLNLQPRRVHNLFRNVQTIPEELRKYCLIEETTNVIKEPSWNEIHDRNVIITTLATARMLWKFYQDGRLRFTHILIDEAAQALEPECLTPLVMADENTKIVLAGDHKQMGPQVYSKCLRDEDVGPKRSLLERLFTHYEQCDKSSSQPSSSLDYKNTFLQIPYLVLLTENYRCHAKILDFPSDCFYGGKLVARGDQSTLELVPVLSFYAAQGVDNRDEGSLAYYNDAEVAEVVKRVEELVQLWPKDWRKRIGVLTPYRDQVKRIREGLRKKGLGYVNVETVENVQGKEFTALFISTVRTMWTCSQIEGRNIDEDPSELDFAFLSDPRFLNTAVTRAKCLLAVVGDPMSLCSVGACRNLWKEYLQRCDANKGLYGCTLKTVMDFCLRSQALDPSAHEFTPNKNVQDEKDETLKTTSSKGGPKVSNEENSIGIEIGSSSKVSETELDNASISHGPSSTAMANQTIQPVSSAVVSGQDPGRIEGIQVDREADLTEDDQRNRNENVSDRDENKDEDDSEMNEAGTDYFFRRDGTDDNFDKIIEELIKACQETRQKDEACQETKKKDEGRQENVTVEDFPSLTDVPPAPSTPHWSNVIINRTFSAGFKDGRIELGFHVKDSERFVRLTGGKLSLKENGDNQSGHDIDAFPQEELLQLLKGSPTLFTKCSFRIDTASRQLRYCGQLPTPDSPDIHIPGRVRRVYEDDVVVLELRPSAIARDEKEQKQEVKIFGYIKGVLRRPIEPEERQFVCTVDRASPGVMIPINKNSPKFMNFTKTDENIIPIYIMKDKEVSRATILSKKHYGEALAGERVFVVKYLKWRPDCPYPLGLAIRHIPHGRDFKTGMEILYEEYNIKREFDTKLRKSIKREFSENWQVPVSEKGRHVYRDNVFTIDPPESLDLDDAISIQSLSNGNYELHIHIADVSYFVLPNTALDEEARLRGTSYYPPKPKETVPMPKETVPMLPRELSEDCCSLLKGKDRLALTLSVEVRPNGTVVGDTRIERSVVRSSSRLTYLQAQKLIDESSLTEVPINGEAKQIPVEEAIGVVHRIAQERRKVRLGFGRSLYERKRDDSDDDDDDENEREAHQMIEEIMVMANHLVAKYLLKKFPNCTPLRVQPPPKTRRVVEWRQRFQKFVDFSLGLEWLGDKEIAQEENIRLKVPFTTWSKIISQVRQNSNFEELVNLVCDLDLFPQLALANVHQQLLQQRGQYMCSGETFENIPFPWLQDDKKTPTDKQKVHADVLSNSLIEIASLAEDNESISEDNTDQETNSGEIETDATDDLPVSSSASANESVQSSADVSNQRELNKILYGHASLCLDAYCHFTSPIRRYIDIIVHRLLVTSIEYRPNFMDSDDITTLCDRSTFFARNSRRFEKTAKKLRLAVNSQSSMRFVSAFIDEVAPDSLKLFFGTGEFELLRGKSVRIARLGPDKDPEEVDDHIKLQWTFRFLRLDEQGRAQPKLHVSDDVESQDLSKKLERQTEDEEPTDSSEVSDDDFDYTVGSEHWNRVLEAVKNQNEDELKSRLQEVDDDVQKQRKPECSTKISLVKRLEINPSLSSNVPCQHPNTGKPESCEKETDDFLKVVKYFKPYDRVKVQICSQMTRGVLSPAIQLFKLTDKIHACIEHRSFPTTCFAKTSYKRPNNTVVSDITEYVKLWKPVLMMEIATSAVREDDVITLSNLRVSLAQDSKGLVTMDINLSHDYIIGHFLGQLDLDLMCVRVKDPDGSGKDTGYWVGHFQISAELRKKEDARKIPEEAEKNAKKDQAVQTDEAGLNSSTPVSELQDTKKTKKKENKNTSAKKEQDDWPTLAGSNLPSPFTGFQNTKNINNETKTRPKKDQFQAVLARLIYSSTPVPESLITQKYCYVTVELIFLSIPDRRCLEALVNSVAAPELVQNICTGQISTKFDVEPERELPKNLSLCNVHHTLQDFYPLNSYQRDAVQKALTKSFTLIQGPPGTGKTVTGVHIAYWFAQLNQKRIPTVEKEGEACKGSMVFYCGPSNKSVDVVARYLMKIPGLKILRIYGQEIERKVFPVPDKVTLFRSKRVAVQLKADEDLKDVSLHHVIRSAECPLAETLKMYDEKFKEYTGYNSNAPRLMIDEFNKVKSEAERWAITQRGVNVILATCTTAYSPRITIARKDFVCQCIIDECGMCIEAETLCAMMGSRPEQVVLIGDHKQLQPVIKCDKAKDLGLGISMFERYSERAQMLEIQYRMHEELCQFPSEFFYDGKLKTARQVRDRRPDNVKWPNGDRYPFVFHHVEGIEESLIVTTDQGNENSKKNQKEIEKVVSNVVCMHLKLINNS</sequence>
<feature type="compositionally biased region" description="Basic and acidic residues" evidence="6">
    <location>
        <begin position="1642"/>
        <end position="1653"/>
    </location>
</feature>
<dbReference type="InterPro" id="IPR011990">
    <property type="entry name" value="TPR-like_helical_dom_sf"/>
</dbReference>
<feature type="compositionally biased region" description="Basic and acidic residues" evidence="6">
    <location>
        <begin position="5085"/>
        <end position="5110"/>
    </location>
</feature>
<feature type="compositionally biased region" description="Basic and acidic residues" evidence="6">
    <location>
        <begin position="6351"/>
        <end position="6361"/>
    </location>
</feature>
<dbReference type="FunFam" id="3.40.50.300:FF:000453">
    <property type="entry name" value="Probable helicase with zinc finger domain"/>
    <property type="match status" value="1"/>
</dbReference>
<comment type="caution">
    <text evidence="7">The sequence shown here is derived from an EMBL/GenBank/DDBJ whole genome shotgun (WGS) entry which is preliminary data.</text>
</comment>
<dbReference type="InterPro" id="IPR041679">
    <property type="entry name" value="DNA2/NAM7-like_C"/>
</dbReference>
<feature type="compositionally biased region" description="Polar residues" evidence="6">
    <location>
        <begin position="5047"/>
        <end position="5061"/>
    </location>
</feature>
<evidence type="ECO:0000313" key="7">
    <source>
        <dbReference type="EMBL" id="CAB3976802.1"/>
    </source>
</evidence>
<feature type="compositionally biased region" description="Basic and acidic residues" evidence="6">
    <location>
        <begin position="3628"/>
        <end position="3685"/>
    </location>
</feature>
<proteinExistence type="inferred from homology"/>
<evidence type="ECO:0000256" key="6">
    <source>
        <dbReference type="SAM" id="MobiDB-lite"/>
    </source>
</evidence>
<dbReference type="CDD" id="cd18808">
    <property type="entry name" value="SF1_C_Upf1"/>
    <property type="match status" value="3"/>
</dbReference>
<keyword evidence="3" id="KW-0378">Hydrolase</keyword>
<dbReference type="SUPFAM" id="SSF48452">
    <property type="entry name" value="TPR-like"/>
    <property type="match status" value="1"/>
</dbReference>
<feature type="compositionally biased region" description="Basic and acidic residues" evidence="6">
    <location>
        <begin position="1693"/>
        <end position="1706"/>
    </location>
</feature>
<dbReference type="EMBL" id="CACRXK020000014">
    <property type="protein sequence ID" value="CAB3976802.1"/>
    <property type="molecule type" value="Genomic_DNA"/>
</dbReference>
<feature type="region of interest" description="Disordered" evidence="6">
    <location>
        <begin position="190"/>
        <end position="219"/>
    </location>
</feature>
<dbReference type="GO" id="GO:0016787">
    <property type="term" value="F:hydrolase activity"/>
    <property type="evidence" value="ECO:0007669"/>
    <property type="project" value="UniProtKB-KW"/>
</dbReference>
<feature type="compositionally biased region" description="Basic and acidic residues" evidence="6">
    <location>
        <begin position="190"/>
        <end position="202"/>
    </location>
</feature>
<keyword evidence="4 7" id="KW-0347">Helicase</keyword>
<dbReference type="Gene3D" id="3.40.50.300">
    <property type="entry name" value="P-loop containing nucleotide triphosphate hydrolases"/>
    <property type="match status" value="8"/>
</dbReference>
<feature type="region of interest" description="Disordered" evidence="6">
    <location>
        <begin position="6351"/>
        <end position="6430"/>
    </location>
</feature>
<dbReference type="SMART" id="SM00356">
    <property type="entry name" value="ZnF_C3H1"/>
    <property type="match status" value="4"/>
</dbReference>
<dbReference type="InterPro" id="IPR012340">
    <property type="entry name" value="NA-bd_OB-fold"/>
</dbReference>
<feature type="region of interest" description="Disordered" evidence="6">
    <location>
        <begin position="4997"/>
        <end position="5061"/>
    </location>
</feature>
<feature type="compositionally biased region" description="Basic and acidic residues" evidence="6">
    <location>
        <begin position="3980"/>
        <end position="3990"/>
    </location>
</feature>
<dbReference type="SMART" id="SM00382">
    <property type="entry name" value="AAA"/>
    <property type="match status" value="4"/>
</dbReference>
<feature type="region of interest" description="Disordered" evidence="6">
    <location>
        <begin position="301"/>
        <end position="363"/>
    </location>
</feature>
<feature type="compositionally biased region" description="Polar residues" evidence="6">
    <location>
        <begin position="6370"/>
        <end position="6379"/>
    </location>
</feature>
<feature type="region of interest" description="Disordered" evidence="6">
    <location>
        <begin position="3839"/>
        <end position="3896"/>
    </location>
</feature>
<accession>A0A6S7FG00</accession>
<feature type="region of interest" description="Disordered" evidence="6">
    <location>
        <begin position="1746"/>
        <end position="1775"/>
    </location>
</feature>
<feature type="compositionally biased region" description="Polar residues" evidence="6">
    <location>
        <begin position="3553"/>
        <end position="3574"/>
    </location>
</feature>
<dbReference type="Proteomes" id="UP001152795">
    <property type="component" value="Unassembled WGS sequence"/>
</dbReference>
<feature type="compositionally biased region" description="Low complexity" evidence="6">
    <location>
        <begin position="3882"/>
        <end position="3892"/>
    </location>
</feature>
<dbReference type="GO" id="GO:0043139">
    <property type="term" value="F:5'-3' DNA helicase activity"/>
    <property type="evidence" value="ECO:0007669"/>
    <property type="project" value="TreeGrafter"/>
</dbReference>
<dbReference type="Pfam" id="PF13086">
    <property type="entry name" value="AAA_11"/>
    <property type="match status" value="4"/>
</dbReference>
<dbReference type="GO" id="GO:0003723">
    <property type="term" value="F:RNA binding"/>
    <property type="evidence" value="ECO:0007669"/>
    <property type="project" value="InterPro"/>
</dbReference>
<feature type="compositionally biased region" description="Acidic residues" evidence="6">
    <location>
        <begin position="6078"/>
        <end position="6094"/>
    </location>
</feature>
<dbReference type="SMART" id="SM00955">
    <property type="entry name" value="RNB"/>
    <property type="match status" value="2"/>
</dbReference>
<dbReference type="InterPro" id="IPR047187">
    <property type="entry name" value="SF1_C_Upf1"/>
</dbReference>
<feature type="compositionally biased region" description="Polar residues" evidence="6">
    <location>
        <begin position="1655"/>
        <end position="1666"/>
    </location>
</feature>
<dbReference type="InterPro" id="IPR013087">
    <property type="entry name" value="Znf_C2H2_type"/>
</dbReference>
<feature type="region of interest" description="Disordered" evidence="6">
    <location>
        <begin position="5085"/>
        <end position="5129"/>
    </location>
</feature>
<dbReference type="PANTHER" id="PTHR43788:SF16">
    <property type="entry name" value="HELICASE WITH ZINC FINGER 2"/>
    <property type="match status" value="1"/>
</dbReference>
<feature type="compositionally biased region" description="Polar residues" evidence="6">
    <location>
        <begin position="3854"/>
        <end position="3871"/>
    </location>
</feature>
<evidence type="ECO:0000256" key="3">
    <source>
        <dbReference type="ARBA" id="ARBA00022801"/>
    </source>
</evidence>
<feature type="compositionally biased region" description="Basic and acidic residues" evidence="6">
    <location>
        <begin position="2924"/>
        <end position="2933"/>
    </location>
</feature>
<dbReference type="InterPro" id="IPR000571">
    <property type="entry name" value="Znf_CCCH"/>
</dbReference>
<feature type="region of interest" description="Disordered" evidence="6">
    <location>
        <begin position="6057"/>
        <end position="6094"/>
    </location>
</feature>
<dbReference type="GO" id="GO:0046872">
    <property type="term" value="F:metal ion binding"/>
    <property type="evidence" value="ECO:0007669"/>
    <property type="project" value="InterPro"/>
</dbReference>
<dbReference type="FunFam" id="3.40.50.300:FF:000419">
    <property type="entry name" value="Probable helicase with zinc finger domain"/>
    <property type="match status" value="1"/>
</dbReference>
<dbReference type="SUPFAM" id="SSF52540">
    <property type="entry name" value="P-loop containing nucleoside triphosphate hydrolases"/>
    <property type="match status" value="4"/>
</dbReference>
<dbReference type="InterPro" id="IPR050534">
    <property type="entry name" value="Coronavir_polyprotein_1ab"/>
</dbReference>
<dbReference type="Gene3D" id="1.25.40.10">
    <property type="entry name" value="Tetratricopeptide repeat domain"/>
    <property type="match status" value="1"/>
</dbReference>
<comment type="similarity">
    <text evidence="1">Belongs to the DNA2/NAM7 helicase family.</text>
</comment>
<dbReference type="SUPFAM" id="SSF50249">
    <property type="entry name" value="Nucleic acid-binding proteins"/>
    <property type="match status" value="2"/>
</dbReference>
<organism evidence="7 8">
    <name type="scientific">Paramuricea clavata</name>
    <name type="common">Red gorgonian</name>
    <name type="synonym">Violescent sea-whip</name>
    <dbReference type="NCBI Taxonomy" id="317549"/>
    <lineage>
        <taxon>Eukaryota</taxon>
        <taxon>Metazoa</taxon>
        <taxon>Cnidaria</taxon>
        <taxon>Anthozoa</taxon>
        <taxon>Octocorallia</taxon>
        <taxon>Malacalcyonacea</taxon>
        <taxon>Plexauridae</taxon>
        <taxon>Paramuricea</taxon>
    </lineage>
</organism>